<name>A0A7W7WFQ4_9ACTN</name>
<protein>
    <submittedName>
        <fullName evidence="2">Uncharacterized protein</fullName>
    </submittedName>
</protein>
<keyword evidence="3" id="KW-1185">Reference proteome</keyword>
<organism evidence="2 3">
    <name type="scientific">Kitasatospora gansuensis</name>
    <dbReference type="NCBI Taxonomy" id="258050"/>
    <lineage>
        <taxon>Bacteria</taxon>
        <taxon>Bacillati</taxon>
        <taxon>Actinomycetota</taxon>
        <taxon>Actinomycetes</taxon>
        <taxon>Kitasatosporales</taxon>
        <taxon>Streptomycetaceae</taxon>
        <taxon>Kitasatospora</taxon>
    </lineage>
</organism>
<evidence type="ECO:0000313" key="3">
    <source>
        <dbReference type="Proteomes" id="UP000573327"/>
    </source>
</evidence>
<dbReference type="Proteomes" id="UP000573327">
    <property type="component" value="Unassembled WGS sequence"/>
</dbReference>
<sequence>MGVLVLAQVADHRVHLVGGAAERVEDPGEYVHADGLGDLLGDGDGQLAERVTGLADVQALDHPAERTARAVHVVRVLPDVQRALGHRRHVDTEALTRAAAPGAAGQHLRDHRVRQVGDRLGQLVGEPGDRLVQDLGHDDLAGRDDGGRAQPEGGRGSRQLGLNVDQLDQGLTLAYLDHQSGGLDPGGGDAQDVHHHAGVLGDRAPQLRQFVGGLSVIDLTQLGERFVGRHLGGVDGRGQLVQLVGESGQLVLVRLGPVHPEEFQYERQFRR</sequence>
<feature type="compositionally biased region" description="Basic and acidic residues" evidence="1">
    <location>
        <begin position="127"/>
        <end position="147"/>
    </location>
</feature>
<evidence type="ECO:0000256" key="1">
    <source>
        <dbReference type="SAM" id="MobiDB-lite"/>
    </source>
</evidence>
<proteinExistence type="predicted"/>
<accession>A0A7W7WFQ4</accession>
<comment type="caution">
    <text evidence="2">The sequence shown here is derived from an EMBL/GenBank/DDBJ whole genome shotgun (WGS) entry which is preliminary data.</text>
</comment>
<evidence type="ECO:0000313" key="2">
    <source>
        <dbReference type="EMBL" id="MBB4944805.1"/>
    </source>
</evidence>
<dbReference type="AlphaFoldDB" id="A0A7W7WFQ4"/>
<dbReference type="EMBL" id="JACHJR010000001">
    <property type="protein sequence ID" value="MBB4944805.1"/>
    <property type="molecule type" value="Genomic_DNA"/>
</dbReference>
<reference evidence="2 3" key="1">
    <citation type="submission" date="2020-08" db="EMBL/GenBank/DDBJ databases">
        <title>Sequencing the genomes of 1000 actinobacteria strains.</title>
        <authorList>
            <person name="Klenk H.-P."/>
        </authorList>
    </citation>
    <scope>NUCLEOTIDE SEQUENCE [LARGE SCALE GENOMIC DNA]</scope>
    <source>
        <strain evidence="2 3">DSM 44786</strain>
    </source>
</reference>
<gene>
    <name evidence="2" type="ORF">F4556_000340</name>
</gene>
<feature type="region of interest" description="Disordered" evidence="1">
    <location>
        <begin position="124"/>
        <end position="160"/>
    </location>
</feature>
<dbReference type="RefSeq" id="WP_184911001.1">
    <property type="nucleotide sequence ID" value="NZ_JACHJR010000001.1"/>
</dbReference>